<evidence type="ECO:0000313" key="4">
    <source>
        <dbReference type="Proteomes" id="UP000237222"/>
    </source>
</evidence>
<comment type="caution">
    <text evidence="3">The sequence shown here is derived from an EMBL/GenBank/DDBJ whole genome shotgun (WGS) entry which is preliminary data.</text>
</comment>
<evidence type="ECO:0000313" key="3">
    <source>
        <dbReference type="EMBL" id="POP53098.1"/>
    </source>
</evidence>
<dbReference type="InterPro" id="IPR023346">
    <property type="entry name" value="Lysozyme-like_dom_sf"/>
</dbReference>
<gene>
    <name evidence="3" type="ORF">C0068_08380</name>
</gene>
<dbReference type="RefSeq" id="WP_103684040.1">
    <property type="nucleotide sequence ID" value="NZ_PQGG01000019.1"/>
</dbReference>
<evidence type="ECO:0000259" key="2">
    <source>
        <dbReference type="Pfam" id="PF01464"/>
    </source>
</evidence>
<organism evidence="3 4">
    <name type="scientific">Zhongshania marina</name>
    <dbReference type="NCBI Taxonomy" id="2304603"/>
    <lineage>
        <taxon>Bacteria</taxon>
        <taxon>Pseudomonadati</taxon>
        <taxon>Pseudomonadota</taxon>
        <taxon>Gammaproteobacteria</taxon>
        <taxon>Cellvibrionales</taxon>
        <taxon>Spongiibacteraceae</taxon>
        <taxon>Zhongshania</taxon>
    </lineage>
</organism>
<dbReference type="Proteomes" id="UP000237222">
    <property type="component" value="Unassembled WGS sequence"/>
</dbReference>
<protein>
    <recommendedName>
        <fullName evidence="2">Transglycosylase SLT domain-containing protein</fullName>
    </recommendedName>
</protein>
<name>A0A2S4HGI2_9GAMM</name>
<dbReference type="InterPro" id="IPR008258">
    <property type="entry name" value="Transglycosylase_SLT_dom_1"/>
</dbReference>
<reference evidence="3" key="1">
    <citation type="submission" date="2018-01" db="EMBL/GenBank/DDBJ databases">
        <authorList>
            <person name="Yu X.-D."/>
        </authorList>
    </citation>
    <scope>NUCLEOTIDE SEQUENCE</scope>
    <source>
        <strain evidence="3">ZX-21</strain>
    </source>
</reference>
<dbReference type="AlphaFoldDB" id="A0A2S4HGI2"/>
<feature type="domain" description="Transglycosylase SLT" evidence="2">
    <location>
        <begin position="18"/>
        <end position="129"/>
    </location>
</feature>
<dbReference type="Pfam" id="PF01464">
    <property type="entry name" value="SLT"/>
    <property type="match status" value="1"/>
</dbReference>
<dbReference type="Gene3D" id="1.10.530.10">
    <property type="match status" value="1"/>
</dbReference>
<proteinExistence type="inferred from homology"/>
<dbReference type="PANTHER" id="PTHR37423:SF5">
    <property type="entry name" value="SOLUBLE LYTIC MUREIN TRANSGLYCOSYLASE"/>
    <property type="match status" value="1"/>
</dbReference>
<dbReference type="OrthoDB" id="5620293at2"/>
<accession>A0A2S4HGI2</accession>
<dbReference type="SUPFAM" id="SSF53955">
    <property type="entry name" value="Lysozyme-like"/>
    <property type="match status" value="1"/>
</dbReference>
<sequence>MSTPYKNTIVGMTQRYLPNYDPRLIAAQIQQESAWKTDARSPVGAQGLMQIMPDTWAEEASQLGLINANPDEPTTNIQVGCAYMAQMLNGWTAPRPPLDRICLALASYNAGFGHLLKAQKLAGNANDYASIIAALPRVTGTHATETRTYVKRILKFYNEFVIYGW</sequence>
<dbReference type="EMBL" id="PQGG01000019">
    <property type="protein sequence ID" value="POP53098.1"/>
    <property type="molecule type" value="Genomic_DNA"/>
</dbReference>
<dbReference type="PANTHER" id="PTHR37423">
    <property type="entry name" value="SOLUBLE LYTIC MUREIN TRANSGLYCOSYLASE-RELATED"/>
    <property type="match status" value="1"/>
</dbReference>
<comment type="similarity">
    <text evidence="1">Belongs to the transglycosylase Slt family.</text>
</comment>
<evidence type="ECO:0000256" key="1">
    <source>
        <dbReference type="ARBA" id="ARBA00007734"/>
    </source>
</evidence>